<dbReference type="InterPro" id="IPR025326">
    <property type="entry name" value="DUF4232"/>
</dbReference>
<evidence type="ECO:0000259" key="3">
    <source>
        <dbReference type="Pfam" id="PF14016"/>
    </source>
</evidence>
<feature type="chain" id="PRO_5030863999" description="DUF4232 domain-containing protein" evidence="2">
    <location>
        <begin position="23"/>
        <end position="187"/>
    </location>
</feature>
<feature type="domain" description="DUF4232" evidence="3">
    <location>
        <begin position="44"/>
        <end position="175"/>
    </location>
</feature>
<evidence type="ECO:0000256" key="1">
    <source>
        <dbReference type="SAM" id="MobiDB-lite"/>
    </source>
</evidence>
<keyword evidence="5" id="KW-1185">Reference proteome</keyword>
<gene>
    <name evidence="4" type="ORF">BJ998_009350</name>
</gene>
<keyword evidence="2" id="KW-0732">Signal</keyword>
<comment type="caution">
    <text evidence="4">The sequence shown here is derived from an EMBL/GenBank/DDBJ whole genome shotgun (WGS) entry which is preliminary data.</text>
</comment>
<evidence type="ECO:0000313" key="5">
    <source>
        <dbReference type="Proteomes" id="UP000585638"/>
    </source>
</evidence>
<name>A0A7W9KST0_9PSEU</name>
<feature type="region of interest" description="Disordered" evidence="1">
    <location>
        <begin position="148"/>
        <end position="187"/>
    </location>
</feature>
<proteinExistence type="predicted"/>
<reference evidence="4 5" key="1">
    <citation type="submission" date="2020-08" db="EMBL/GenBank/DDBJ databases">
        <title>Sequencing the genomes of 1000 actinobacteria strains.</title>
        <authorList>
            <person name="Klenk H.-P."/>
        </authorList>
    </citation>
    <scope>NUCLEOTIDE SEQUENCE [LARGE SCALE GENOMIC DNA]</scope>
    <source>
        <strain evidence="4 5">DSM 43851</strain>
    </source>
</reference>
<sequence>MKLRHLFLLGTGVLLVGCSAPAPTPQPTTTTTTTAEPPHGPLISLGATDAATGLRVVPIRLANCGSAPLTVNGYPALRVLDDDHQPIDVKVDNGADSVALVPSLQHPPTTFTLEPGQQAEAAVLWKNTVTDSTVVATSGTYFDVAPASGQPWQTRKPDGPIDLGNTGKLGVSPWTASSDKGKCQASE</sequence>
<evidence type="ECO:0000256" key="2">
    <source>
        <dbReference type="SAM" id="SignalP"/>
    </source>
</evidence>
<dbReference type="PROSITE" id="PS51257">
    <property type="entry name" value="PROKAR_LIPOPROTEIN"/>
    <property type="match status" value="1"/>
</dbReference>
<dbReference type="Proteomes" id="UP000585638">
    <property type="component" value="Unassembled WGS sequence"/>
</dbReference>
<evidence type="ECO:0000313" key="4">
    <source>
        <dbReference type="EMBL" id="MBB5898091.1"/>
    </source>
</evidence>
<dbReference type="EMBL" id="JACHIR010000005">
    <property type="protein sequence ID" value="MBB5898091.1"/>
    <property type="molecule type" value="Genomic_DNA"/>
</dbReference>
<feature type="signal peptide" evidence="2">
    <location>
        <begin position="1"/>
        <end position="22"/>
    </location>
</feature>
<accession>A0A7W9KST0</accession>
<organism evidence="4 5">
    <name type="scientific">Kutzneria kofuensis</name>
    <dbReference type="NCBI Taxonomy" id="103725"/>
    <lineage>
        <taxon>Bacteria</taxon>
        <taxon>Bacillati</taxon>
        <taxon>Actinomycetota</taxon>
        <taxon>Actinomycetes</taxon>
        <taxon>Pseudonocardiales</taxon>
        <taxon>Pseudonocardiaceae</taxon>
        <taxon>Kutzneria</taxon>
    </lineage>
</organism>
<dbReference type="RefSeq" id="WP_184870553.1">
    <property type="nucleotide sequence ID" value="NZ_BAAAWY010000021.1"/>
</dbReference>
<protein>
    <recommendedName>
        <fullName evidence="3">DUF4232 domain-containing protein</fullName>
    </recommendedName>
</protein>
<dbReference type="Pfam" id="PF14016">
    <property type="entry name" value="DUF4232"/>
    <property type="match status" value="1"/>
</dbReference>
<dbReference type="AlphaFoldDB" id="A0A7W9KST0"/>